<keyword evidence="7" id="KW-0645">Protease</keyword>
<dbReference type="InterPro" id="IPR001264">
    <property type="entry name" value="Glyco_trans_51"/>
</dbReference>
<dbReference type="GO" id="GO:0008658">
    <property type="term" value="F:penicillin binding"/>
    <property type="evidence" value="ECO:0007669"/>
    <property type="project" value="InterPro"/>
</dbReference>
<evidence type="ECO:0000259" key="19">
    <source>
        <dbReference type="Pfam" id="PF00905"/>
    </source>
</evidence>
<keyword evidence="18" id="KW-1133">Transmembrane helix</keyword>
<dbReference type="PANTHER" id="PTHR32282:SF11">
    <property type="entry name" value="PENICILLIN-BINDING PROTEIN 1B"/>
    <property type="match status" value="1"/>
</dbReference>
<gene>
    <name evidence="21" type="ORF">IDJ76_20300</name>
</gene>
<evidence type="ECO:0000256" key="10">
    <source>
        <dbReference type="ARBA" id="ARBA00022801"/>
    </source>
</evidence>
<dbReference type="InterPro" id="IPR023346">
    <property type="entry name" value="Lysozyme-like_dom_sf"/>
</dbReference>
<protein>
    <submittedName>
        <fullName evidence="21">Transglycosylase domain-containing protein</fullName>
    </submittedName>
</protein>
<accession>A0A926S865</accession>
<evidence type="ECO:0000313" key="22">
    <source>
        <dbReference type="Proteomes" id="UP000619078"/>
    </source>
</evidence>
<organism evidence="21 22">
    <name type="scientific">Mucilaginibacter glaciei</name>
    <dbReference type="NCBI Taxonomy" id="2772109"/>
    <lineage>
        <taxon>Bacteria</taxon>
        <taxon>Pseudomonadati</taxon>
        <taxon>Bacteroidota</taxon>
        <taxon>Sphingobacteriia</taxon>
        <taxon>Sphingobacteriales</taxon>
        <taxon>Sphingobacteriaceae</taxon>
        <taxon>Mucilaginibacter</taxon>
    </lineage>
</organism>
<comment type="catalytic activity">
    <reaction evidence="16">
        <text>Preferential cleavage: (Ac)2-L-Lys-D-Ala-|-D-Ala. Also transpeptidation of peptidyl-alanyl moieties that are N-acyl substituents of D-alanine.</text>
        <dbReference type="EC" id="3.4.16.4"/>
    </reaction>
</comment>
<comment type="subcellular location">
    <subcellularLocation>
        <location evidence="1">Cell membrane</location>
    </subcellularLocation>
</comment>
<feature type="transmembrane region" description="Helical" evidence="18">
    <location>
        <begin position="20"/>
        <end position="43"/>
    </location>
</feature>
<dbReference type="SUPFAM" id="SSF56601">
    <property type="entry name" value="beta-lactamase/transpeptidase-like"/>
    <property type="match status" value="1"/>
</dbReference>
<keyword evidence="5" id="KW-1003">Cell membrane</keyword>
<dbReference type="GO" id="GO:0008360">
    <property type="term" value="P:regulation of cell shape"/>
    <property type="evidence" value="ECO:0007669"/>
    <property type="project" value="UniProtKB-KW"/>
</dbReference>
<dbReference type="GO" id="GO:0005886">
    <property type="term" value="C:plasma membrane"/>
    <property type="evidence" value="ECO:0007669"/>
    <property type="project" value="UniProtKB-SubCell"/>
</dbReference>
<evidence type="ECO:0000259" key="20">
    <source>
        <dbReference type="Pfam" id="PF00912"/>
    </source>
</evidence>
<dbReference type="InterPro" id="IPR036950">
    <property type="entry name" value="PBP_transglycosylase"/>
</dbReference>
<feature type="domain" description="Penicillin-binding protein transpeptidase" evidence="19">
    <location>
        <begin position="425"/>
        <end position="661"/>
    </location>
</feature>
<keyword evidence="8" id="KW-0328">Glycosyltransferase</keyword>
<dbReference type="Gene3D" id="1.10.3810.10">
    <property type="entry name" value="Biosynthetic peptidoglycan transglycosylase-like"/>
    <property type="match status" value="1"/>
</dbReference>
<dbReference type="AlphaFoldDB" id="A0A926S865"/>
<dbReference type="Pfam" id="PF00905">
    <property type="entry name" value="Transpeptidase"/>
    <property type="match status" value="1"/>
</dbReference>
<evidence type="ECO:0000256" key="9">
    <source>
        <dbReference type="ARBA" id="ARBA00022679"/>
    </source>
</evidence>
<keyword evidence="14" id="KW-0511">Multifunctional enzyme</keyword>
<dbReference type="GO" id="GO:0009002">
    <property type="term" value="F:serine-type D-Ala-D-Ala carboxypeptidase activity"/>
    <property type="evidence" value="ECO:0007669"/>
    <property type="project" value="UniProtKB-EC"/>
</dbReference>
<evidence type="ECO:0000256" key="12">
    <source>
        <dbReference type="ARBA" id="ARBA00022984"/>
    </source>
</evidence>
<comment type="caution">
    <text evidence="21">The sequence shown here is derived from an EMBL/GenBank/DDBJ whole genome shotgun (WGS) entry which is preliminary data.</text>
</comment>
<dbReference type="SUPFAM" id="SSF53955">
    <property type="entry name" value="Lysozyme-like"/>
    <property type="match status" value="1"/>
</dbReference>
<comment type="similarity">
    <text evidence="3">In the C-terminal section; belongs to the transpeptidase family.</text>
</comment>
<dbReference type="InterPro" id="IPR012338">
    <property type="entry name" value="Beta-lactam/transpept-like"/>
</dbReference>
<dbReference type="GO" id="GO:0030288">
    <property type="term" value="C:outer membrane-bounded periplasmic space"/>
    <property type="evidence" value="ECO:0007669"/>
    <property type="project" value="TreeGrafter"/>
</dbReference>
<evidence type="ECO:0000256" key="6">
    <source>
        <dbReference type="ARBA" id="ARBA00022645"/>
    </source>
</evidence>
<keyword evidence="11" id="KW-0133">Cell shape</keyword>
<keyword evidence="18" id="KW-0812">Transmembrane</keyword>
<sequence length="746" mass="84411">MIAKVSQYDIKRYNWYIWRFVIAGFAFFLIMILLIAFQIFGALPSFRELENPKSDQASQVISNDNKVIGNYYIKNRTSVTYRQLSPNVINALVATEDARFYQHSGIDFQRSFTIVAYNLIGKKQGGSTITQQLAKNLFTEKTHNPFVRVIQKLKEWITAVKLERNYTKEEILTLYLNTVDFGAYNTYGISSASRTYFNTTPDRLTPDQAALLMGMINGPGIYSPINHPQNAINRRNFVLRRMSEEGFLSDGQADEYKAKPLGLTFKPTDHNDGIATYFRAVLKKEVQKLLVDRAILKPDGVTTYDLDRDGLKIYTTIDATMQQYAEEAQQEYMKKLQGQFNSHWKGISLWKSIPTFKSLLDKGMHRSDRYIYLKQLGKSDEEIKEDFNTPVKMNLFTWHGDTDTTMKPIDSIVYCKMMLRNALMSMDPTTGYIKAWVGGTNFEHFKYDQVKMGTRQVGSTAKPFTYAVAVENGFSPCMQVPNEPITISYEGQVWSPRSSPSETVPGVITLRTALARSQNWVTAYVMNEVKPKPVADLIKRMGVTSPVPAYPSICLGTFDASVFDMTGAYSAFANEGLWTEPTFLLRIEDKNGNVLYNNTPKVVQALNPETAYVMTYMLKGVIDEGTGYRLRRDYHIMNPIGGKTGTTNDNSDGWFIGITPQLVTGIWTGCEDRDIHFRSTRLGEGANTALPIFAGYMKRVYANTNLGIKKNVDFVPPKSGVSITLDCGAYSQQQKGTNEVEKKLDF</sequence>
<comment type="catalytic activity">
    <reaction evidence="17">
        <text>[GlcNAc-(1-&gt;4)-Mur2Ac(oyl-L-Ala-gamma-D-Glu-L-Lys-D-Ala-D-Ala)](n)-di-trans,octa-cis-undecaprenyl diphosphate + beta-D-GlcNAc-(1-&gt;4)-Mur2Ac(oyl-L-Ala-gamma-D-Glu-L-Lys-D-Ala-D-Ala)-di-trans,octa-cis-undecaprenyl diphosphate = [GlcNAc-(1-&gt;4)-Mur2Ac(oyl-L-Ala-gamma-D-Glu-L-Lys-D-Ala-D-Ala)](n+1)-di-trans,octa-cis-undecaprenyl diphosphate + di-trans,octa-cis-undecaprenyl diphosphate + H(+)</text>
        <dbReference type="Rhea" id="RHEA:23708"/>
        <dbReference type="Rhea" id="RHEA-COMP:9602"/>
        <dbReference type="Rhea" id="RHEA-COMP:9603"/>
        <dbReference type="ChEBI" id="CHEBI:15378"/>
        <dbReference type="ChEBI" id="CHEBI:58405"/>
        <dbReference type="ChEBI" id="CHEBI:60033"/>
        <dbReference type="ChEBI" id="CHEBI:78435"/>
        <dbReference type="EC" id="2.4.99.28"/>
    </reaction>
</comment>
<evidence type="ECO:0000256" key="16">
    <source>
        <dbReference type="ARBA" id="ARBA00034000"/>
    </source>
</evidence>
<evidence type="ECO:0000256" key="4">
    <source>
        <dbReference type="ARBA" id="ARBA00007739"/>
    </source>
</evidence>
<dbReference type="GO" id="GO:0009252">
    <property type="term" value="P:peptidoglycan biosynthetic process"/>
    <property type="evidence" value="ECO:0007669"/>
    <property type="project" value="UniProtKB-KW"/>
</dbReference>
<evidence type="ECO:0000313" key="21">
    <source>
        <dbReference type="EMBL" id="MBD1395456.1"/>
    </source>
</evidence>
<keyword evidence="10" id="KW-0378">Hydrolase</keyword>
<dbReference type="RefSeq" id="WP_191166137.1">
    <property type="nucleotide sequence ID" value="NZ_JACWMX010000013.1"/>
</dbReference>
<evidence type="ECO:0000256" key="13">
    <source>
        <dbReference type="ARBA" id="ARBA00023136"/>
    </source>
</evidence>
<keyword evidence="13 18" id="KW-0472">Membrane</keyword>
<dbReference type="InterPro" id="IPR001460">
    <property type="entry name" value="PCN-bd_Tpept"/>
</dbReference>
<keyword evidence="9" id="KW-0808">Transferase</keyword>
<evidence type="ECO:0000256" key="11">
    <source>
        <dbReference type="ARBA" id="ARBA00022960"/>
    </source>
</evidence>
<feature type="domain" description="Glycosyl transferase family 51" evidence="20">
    <location>
        <begin position="66"/>
        <end position="242"/>
    </location>
</feature>
<dbReference type="Gene3D" id="3.40.710.10">
    <property type="entry name" value="DD-peptidase/beta-lactamase superfamily"/>
    <property type="match status" value="2"/>
</dbReference>
<keyword evidence="12" id="KW-0573">Peptidoglycan synthesis</keyword>
<evidence type="ECO:0000256" key="18">
    <source>
        <dbReference type="SAM" id="Phobius"/>
    </source>
</evidence>
<comment type="similarity">
    <text evidence="4">In the N-terminal section; belongs to the glycosyltransferase 51 family.</text>
</comment>
<evidence type="ECO:0000256" key="14">
    <source>
        <dbReference type="ARBA" id="ARBA00023268"/>
    </source>
</evidence>
<dbReference type="Proteomes" id="UP000619078">
    <property type="component" value="Unassembled WGS sequence"/>
</dbReference>
<dbReference type="InterPro" id="IPR050396">
    <property type="entry name" value="Glycosyltr_51/Transpeptidase"/>
</dbReference>
<dbReference type="GO" id="GO:0071555">
    <property type="term" value="P:cell wall organization"/>
    <property type="evidence" value="ECO:0007669"/>
    <property type="project" value="UniProtKB-KW"/>
</dbReference>
<dbReference type="PANTHER" id="PTHR32282">
    <property type="entry name" value="BINDING PROTEIN TRANSPEPTIDASE, PUTATIVE-RELATED"/>
    <property type="match status" value="1"/>
</dbReference>
<evidence type="ECO:0000256" key="1">
    <source>
        <dbReference type="ARBA" id="ARBA00004236"/>
    </source>
</evidence>
<keyword evidence="22" id="KW-1185">Reference proteome</keyword>
<keyword evidence="15" id="KW-0961">Cell wall biogenesis/degradation</keyword>
<name>A0A926S865_9SPHI</name>
<evidence type="ECO:0000256" key="5">
    <source>
        <dbReference type="ARBA" id="ARBA00022475"/>
    </source>
</evidence>
<evidence type="ECO:0000256" key="17">
    <source>
        <dbReference type="ARBA" id="ARBA00049902"/>
    </source>
</evidence>
<dbReference type="GO" id="GO:0008955">
    <property type="term" value="F:peptidoglycan glycosyltransferase activity"/>
    <property type="evidence" value="ECO:0007669"/>
    <property type="project" value="UniProtKB-EC"/>
</dbReference>
<dbReference type="Pfam" id="PF00912">
    <property type="entry name" value="Transgly"/>
    <property type="match status" value="1"/>
</dbReference>
<keyword evidence="6" id="KW-0121">Carboxypeptidase</keyword>
<dbReference type="EMBL" id="JACWMX010000013">
    <property type="protein sequence ID" value="MBD1395456.1"/>
    <property type="molecule type" value="Genomic_DNA"/>
</dbReference>
<evidence type="ECO:0000256" key="15">
    <source>
        <dbReference type="ARBA" id="ARBA00023316"/>
    </source>
</evidence>
<dbReference type="GO" id="GO:0006508">
    <property type="term" value="P:proteolysis"/>
    <property type="evidence" value="ECO:0007669"/>
    <property type="project" value="UniProtKB-KW"/>
</dbReference>
<reference evidence="21" key="1">
    <citation type="submission" date="2020-09" db="EMBL/GenBank/DDBJ databases">
        <title>Novel species of Mucilaginibacter isolated from a glacier on the Tibetan Plateau.</title>
        <authorList>
            <person name="Liu Q."/>
            <person name="Xin Y.-H."/>
        </authorList>
    </citation>
    <scope>NUCLEOTIDE SEQUENCE</scope>
    <source>
        <strain evidence="21">ZB1P21</strain>
    </source>
</reference>
<evidence type="ECO:0000256" key="2">
    <source>
        <dbReference type="ARBA" id="ARBA00004752"/>
    </source>
</evidence>
<evidence type="ECO:0000256" key="3">
    <source>
        <dbReference type="ARBA" id="ARBA00007090"/>
    </source>
</evidence>
<proteinExistence type="inferred from homology"/>
<evidence type="ECO:0000256" key="7">
    <source>
        <dbReference type="ARBA" id="ARBA00022670"/>
    </source>
</evidence>
<comment type="pathway">
    <text evidence="2">Cell wall biogenesis; peptidoglycan biosynthesis.</text>
</comment>
<evidence type="ECO:0000256" key="8">
    <source>
        <dbReference type="ARBA" id="ARBA00022676"/>
    </source>
</evidence>